<organism evidence="2 3">
    <name type="scientific">Collybiopsis luxurians FD-317 M1</name>
    <dbReference type="NCBI Taxonomy" id="944289"/>
    <lineage>
        <taxon>Eukaryota</taxon>
        <taxon>Fungi</taxon>
        <taxon>Dikarya</taxon>
        <taxon>Basidiomycota</taxon>
        <taxon>Agaricomycotina</taxon>
        <taxon>Agaricomycetes</taxon>
        <taxon>Agaricomycetidae</taxon>
        <taxon>Agaricales</taxon>
        <taxon>Marasmiineae</taxon>
        <taxon>Omphalotaceae</taxon>
        <taxon>Collybiopsis</taxon>
        <taxon>Collybiopsis luxurians</taxon>
    </lineage>
</organism>
<dbReference type="AlphaFoldDB" id="A0A0D0CGN2"/>
<dbReference type="Proteomes" id="UP000053593">
    <property type="component" value="Unassembled WGS sequence"/>
</dbReference>
<feature type="region of interest" description="Disordered" evidence="1">
    <location>
        <begin position="287"/>
        <end position="341"/>
    </location>
</feature>
<sequence length="341" mass="37231">MKRKYGGSPGSTDGHGSALRTFGDASAAAAGGGLFAWFRSKKNRPGPLTGDHKTLGNYELTARTSPTSDAFPTEDALRQMRYRAYLAKERLTSEYTVNSDLTRVGGDNTDSEDGEMGWRKKTGKDINEKVVSVRSVHQDTFDREQTLTRDADWDPAKDLDWNRDTLVGLDSLKHQKNLSMTSARDMSMSPERRPMMHIRQLSDVDGPQGSDPMSDTLGHTRGLSLSRPLLQLPEAAMTSDTAPPPLDHHDYHERGSSNMDFGEFGAGGLAGIGSARRNERLRSESLDVSGDVHFRSSSVATVVERPPSSLSTGGSERGRPLRSPSGPRQSTLSSHSSILRD</sequence>
<feature type="compositionally biased region" description="Basic and acidic residues" evidence="1">
    <location>
        <begin position="246"/>
        <end position="255"/>
    </location>
</feature>
<feature type="region of interest" description="Disordered" evidence="1">
    <location>
        <begin position="202"/>
        <end position="221"/>
    </location>
</feature>
<feature type="compositionally biased region" description="Polar residues" evidence="1">
    <location>
        <begin position="331"/>
        <end position="341"/>
    </location>
</feature>
<feature type="compositionally biased region" description="Low complexity" evidence="1">
    <location>
        <begin position="321"/>
        <end position="330"/>
    </location>
</feature>
<name>A0A0D0CGN2_9AGAR</name>
<protein>
    <submittedName>
        <fullName evidence="2">Uncharacterized protein</fullName>
    </submittedName>
</protein>
<keyword evidence="3" id="KW-1185">Reference proteome</keyword>
<dbReference type="EMBL" id="KN834770">
    <property type="protein sequence ID" value="KIK61799.1"/>
    <property type="molecule type" value="Genomic_DNA"/>
</dbReference>
<evidence type="ECO:0000313" key="2">
    <source>
        <dbReference type="EMBL" id="KIK61799.1"/>
    </source>
</evidence>
<gene>
    <name evidence="2" type="ORF">GYMLUDRAFT_578119</name>
</gene>
<feature type="region of interest" description="Disordered" evidence="1">
    <location>
        <begin position="237"/>
        <end position="259"/>
    </location>
</feature>
<feature type="region of interest" description="Disordered" evidence="1">
    <location>
        <begin position="41"/>
        <end position="71"/>
    </location>
</feature>
<reference evidence="2 3" key="1">
    <citation type="submission" date="2014-04" db="EMBL/GenBank/DDBJ databases">
        <title>Evolutionary Origins and Diversification of the Mycorrhizal Mutualists.</title>
        <authorList>
            <consortium name="DOE Joint Genome Institute"/>
            <consortium name="Mycorrhizal Genomics Consortium"/>
            <person name="Kohler A."/>
            <person name="Kuo A."/>
            <person name="Nagy L.G."/>
            <person name="Floudas D."/>
            <person name="Copeland A."/>
            <person name="Barry K.W."/>
            <person name="Cichocki N."/>
            <person name="Veneault-Fourrey C."/>
            <person name="LaButti K."/>
            <person name="Lindquist E.A."/>
            <person name="Lipzen A."/>
            <person name="Lundell T."/>
            <person name="Morin E."/>
            <person name="Murat C."/>
            <person name="Riley R."/>
            <person name="Ohm R."/>
            <person name="Sun H."/>
            <person name="Tunlid A."/>
            <person name="Henrissat B."/>
            <person name="Grigoriev I.V."/>
            <person name="Hibbett D.S."/>
            <person name="Martin F."/>
        </authorList>
    </citation>
    <scope>NUCLEOTIDE SEQUENCE [LARGE SCALE GENOMIC DNA]</scope>
    <source>
        <strain evidence="2 3">FD-317 M1</strain>
    </source>
</reference>
<evidence type="ECO:0000256" key="1">
    <source>
        <dbReference type="SAM" id="MobiDB-lite"/>
    </source>
</evidence>
<evidence type="ECO:0000313" key="3">
    <source>
        <dbReference type="Proteomes" id="UP000053593"/>
    </source>
</evidence>
<accession>A0A0D0CGN2</accession>
<dbReference type="HOGENOM" id="CLU_813954_0_0_1"/>
<proteinExistence type="predicted"/>